<comment type="caution">
    <text evidence="5">The sequence shown here is derived from an EMBL/GenBank/DDBJ whole genome shotgun (WGS) entry which is preliminary data.</text>
</comment>
<feature type="compositionally biased region" description="Low complexity" evidence="1">
    <location>
        <begin position="919"/>
        <end position="932"/>
    </location>
</feature>
<feature type="compositionally biased region" description="Polar residues" evidence="1">
    <location>
        <begin position="1653"/>
        <end position="1670"/>
    </location>
</feature>
<feature type="region of interest" description="Disordered" evidence="1">
    <location>
        <begin position="477"/>
        <end position="498"/>
    </location>
</feature>
<feature type="region of interest" description="Disordered" evidence="1">
    <location>
        <begin position="550"/>
        <end position="578"/>
    </location>
</feature>
<feature type="compositionally biased region" description="Acidic residues" evidence="1">
    <location>
        <begin position="348"/>
        <end position="358"/>
    </location>
</feature>
<evidence type="ECO:0000313" key="7">
    <source>
        <dbReference type="Proteomes" id="UP000663829"/>
    </source>
</evidence>
<dbReference type="Proteomes" id="UP000681722">
    <property type="component" value="Unassembled WGS sequence"/>
</dbReference>
<dbReference type="InterPro" id="IPR046460">
    <property type="entry name" value="UNC80_C"/>
</dbReference>
<dbReference type="Proteomes" id="UP000663829">
    <property type="component" value="Unassembled WGS sequence"/>
</dbReference>
<dbReference type="GO" id="GO:0005261">
    <property type="term" value="F:monoatomic cation channel activity"/>
    <property type="evidence" value="ECO:0007669"/>
    <property type="project" value="TreeGrafter"/>
</dbReference>
<evidence type="ECO:0000259" key="2">
    <source>
        <dbReference type="Pfam" id="PF15778"/>
    </source>
</evidence>
<proteinExistence type="predicted"/>
<evidence type="ECO:0000313" key="6">
    <source>
        <dbReference type="EMBL" id="CAF3659506.1"/>
    </source>
</evidence>
<protein>
    <submittedName>
        <fullName evidence="5">Uncharacterized protein</fullName>
    </submittedName>
</protein>
<feature type="compositionally biased region" description="Polar residues" evidence="1">
    <location>
        <begin position="550"/>
        <end position="575"/>
    </location>
</feature>
<dbReference type="EMBL" id="CAJNOQ010001152">
    <property type="protein sequence ID" value="CAF0872237.1"/>
    <property type="molecule type" value="Genomic_DNA"/>
</dbReference>
<gene>
    <name evidence="5" type="ORF">GPM918_LOCUS7161</name>
    <name evidence="6" type="ORF">SRO942_LOCUS7161</name>
</gene>
<feature type="region of interest" description="Disordered" evidence="1">
    <location>
        <begin position="1454"/>
        <end position="1507"/>
    </location>
</feature>
<dbReference type="Pfam" id="PF19424">
    <property type="entry name" value="UNC80"/>
    <property type="match status" value="2"/>
</dbReference>
<name>A0A813XF37_9BILA</name>
<evidence type="ECO:0000259" key="4">
    <source>
        <dbReference type="Pfam" id="PF20262"/>
    </source>
</evidence>
<dbReference type="GO" id="GO:0034703">
    <property type="term" value="C:cation channel complex"/>
    <property type="evidence" value="ECO:0007669"/>
    <property type="project" value="TreeGrafter"/>
</dbReference>
<accession>A0A813XF37</accession>
<dbReference type="InterPro" id="IPR045852">
    <property type="entry name" value="UNC80_central"/>
</dbReference>
<feature type="region of interest" description="Disordered" evidence="1">
    <location>
        <begin position="2698"/>
        <end position="2718"/>
    </location>
</feature>
<evidence type="ECO:0000313" key="5">
    <source>
        <dbReference type="EMBL" id="CAF0872237.1"/>
    </source>
</evidence>
<reference evidence="5" key="1">
    <citation type="submission" date="2021-02" db="EMBL/GenBank/DDBJ databases">
        <authorList>
            <person name="Nowell W R."/>
        </authorList>
    </citation>
    <scope>NUCLEOTIDE SEQUENCE</scope>
</reference>
<dbReference type="PANTHER" id="PTHR31781:SF1">
    <property type="entry name" value="PROTEIN UNC-80 HOMOLOG"/>
    <property type="match status" value="1"/>
</dbReference>
<feature type="region of interest" description="Disordered" evidence="1">
    <location>
        <begin position="1"/>
        <end position="25"/>
    </location>
</feature>
<evidence type="ECO:0000259" key="3">
    <source>
        <dbReference type="Pfam" id="PF19424"/>
    </source>
</evidence>
<feature type="region of interest" description="Disordered" evidence="1">
    <location>
        <begin position="348"/>
        <end position="371"/>
    </location>
</feature>
<sequence>MSKRQTINSTLTNQRNADKSSSNNDDAIPISVQTFLWRQSNPFIKQKFGNLTDASAISFERVLVQNILHGLSPSLSDAITSIPRWLLIKAAFPHLMHACAASIEHSLHTQQQQKSLLSSSLSVSPSSLSQLQVPLQIQTTQMTSAPSTIPFSPPSPTSSSIEMSMIPRAPSQSQPSPLCRLSSTPSPSILNNQNSHRLGKTEIRLLHILHWMILDAFNVCKTPEHSEDDNKNYLLPLSTIQLFIYLFIPYVHTYIQCNEKEFLQNPDLSDGMKFLWQPLLEYRQPDVRMFKAYVKPATKYVDYTRNSFISYDKGHSNNTTSFINNNGKNRLSVFVESPTPIPTTNVIEEEQEEDENDSDYEKGHRMPSTRSFSMTPLTIKCDSQQKPLMDLTNYPTIPPLPPPLIVSTDGSSTSLYQQLPVATIFQQQIANKNSASSGMIDSDTTTTNSSINNLNYVQQQSSYYRAPLAHMSSICSISDSSRPTVSPQSPGTDKFNLLPLPSPTSTSSITRSSFVCAQCHQPLTTITNEKDSSTLCLSCIAQQQQLPFTISGPPTSSNPSLSTQKSKPMNDIQKSSMRKESLITTTKKKAHYSSDMILLASYFDIGILRTLFSPSWLTDGYLWCLEYLHKRIIDISDELLSDTTLSLLRIKSLSIPQINIKDEQEYYDYMKSQYFNEQITNDIVEQQCMMTTIPNTTMSTSKHPQTLLNVPFKNFGKYKHNQKYDNFYKKISKIRYIDEEGAEHFDHDKRSEKDGAIHPQHSRRLLVNEKYVKSIPIVDSKERPSTIKSTHNQSEISLQTVSNITLPIIIPSVTNDNKHKMDKQLSVSDTDINYKFLEEIEEAQGSSAYINRDGTINFGVLLAGIHAVICKEHHLKVCELVMNILDVLLGLAVIASSDDDIHKRELLIGKAKTTTTNSGDDTNYQQQQQSGQDKGGGDRTEEWMKAMDAKEDDKFQLGVDITLRIIKRLGCPHCQPRARNFTSDQLRGKVRLSLNKLRTLNQRRFEKYFLDLTLHGDLVHILDIFHALCGYCSDSSVGLAHYAPYIPIKNDLYARQTYSNNFGNTHLGYGPKGVEGFILGVIFKPFVTRLVVMKEYLMSSENVGLYSECRAFLTCVKENHGGIFRLVAFSSLLDSAKKIKQEAELLTKQQQANRSSTNVRHPILNKQEASGGKSRFSRDLSDDVDIDKNIDSIKTRANSSAQIHPSTDENSVLAGGVGIAPSSSIKFKGRPRASSSDERTLYTHPEETLYVDLTLIRFGLLRLNFMMESCPPGSVPDPQFINSLLTLAPVIAKASYLLECAYFVRRCSIGQWPEWMKINLTTFRPHDSFPVRNGNMNSKMNKLYQAAAARMFYVWGEALSAQLECILDNENNGSVNRSVNTGDNEILSNYYQQQQNDLQSFWNYDETPDDYYNEAIVNRSGRSCSYSLRMMACLLLLEITSFLRESYDSLPKLSSLSQKRPVGGTTSTGGTNTENYNLNEKRSSRTRIGSVASHDSNRSSPSISSEHPARMSIKYYDQFLNNFLLLVSPQMSSAPSTMPVPSATTATIINIGPLPNVSSTGERHISFAVSKENDSSESNHTAINMPEDDVVIVDGNASSSMNDRRMSIAPKQGGGKSKLIRRSSVKLRRPSLRMKDSKSIRRPSYRFRRRSHASNMSSETDHQSGIGSQIEPSDVYNVDEEFDNANFDDMINTKPFPWIKVVIRVLNDVHFGCDHMKCSKNCYEKQTASCKNLIQALLNTYRQSSTVQTMTSSFSRSSSATHRSKEHILKRDNTRNEIKKRRLSTCLFGEGIDYHTATTTTISGHNTHGVKTNFEMTFKNVFETADPCFEQQINTHFTGIASYLEKQVGTLFQVPLMILCKSSVLLEDEHYAQVLTFSWELLLDKDEELAACAATIVILTAARAGHLVDKLFHNEMENVSGTTRYNAILKFQTLWRFRYQFWIRLEEGAHSMMKILPPSIEFVLPSPALGISNLHAVDPPWLPHAKTRVEQVALNQEEVRAVVTASKTRKKHQQELLHTALLAEETSKRVARENFAMTNVPILQSASFEPLLYQQRDEDEEAHNDDDRFVESVQIRQAQGAFPSSFGVAVFLLVEMLEDEEIVENGATVSEAARKVLWTCLLDEPSLLIRFFFEKLSHKERRSKSLQILRRLMICLADIPPQFAHAVFNYVLGLLMSMVRSPLDGSQELIAAALTLLWQIIPYLHGLVLKDLKQILRKEQAEQMILITGNIPSTKKVIIHGPDLSQIPTQAIIQEDTQFSAVLQEALDFFGIPESKRDRYYLVDVKTTQIHIPDTYVRDFYFFRRNVYPQLSLVYMEHKQAQKQLEHMSLFLKTTELSKVLFARHLLENTQYTQIHNSVTFFHDELMKCPFFPRKPLESDYNLYMKMPDKELFNLDMLHKYNWIKLISCMFFNMDGKTSTTWDITLFLNVINGAFILHCEDFAMLRYCLATYISTARHYKHIFATNGYLLIMPTFLRVYSNIQSNPMLKKAIEYCCRQFYILHRVPFILQMLGSVSQLLDFDEQADITDTNKIQPMALFRLLVALEYNHNDALKDDYSILELVKDDKHTTAITNGIQTLSSNTLGSAAVTGIKTLDFCYAEDDSVFTLLNCFDVCITVVAYAPDSIRSLQMLGIIDLLLPRYLEYLNHRTTTNDLLEQAREEIKIIEKLSISIKTMITASDTLTRTFAGPKHETLSGTSYKYSRGSNRSPSIVPDEDSMSRFIDDRKNKVQDADEHKQASEYRWPRDTLLSVISTFVHFSTKRLKKLIKLVNDPQLRVPELLDAKCHTRLADIAHTLLKLGGYDSITMSCRGLQNYFQKLLPCTNWSQETLRPALNNLLRRMDRMFSKISKKPMSKRCFDWEATAGILNGIYLTLDRHPYIAHFPYLKMLVSECIALVLNENITDSSHSVPRFDTLAFPKAFSRAVIKLVGRYLLAIKNQPNLEALSGGGWSFPNAPSAINHLLHFLLPLMFWAGSGRKDAPKIHPIDLSYVITILINSLKPTSKLASAMGTGAVGSGAGGGSSGQKQHLTIGEALMSNSFTHKSMRQLKDLHQTASLLGLKVLIISFTKYMKKEWQRIAQAIKLMCAKQANISSTLLSFIDFIVSYKTPIFVLLRPYLFHYTSTITCENDRDYELISQIQQKLIFDKLTQPKCTGEILNGLMSELNQLKAELTGISFEYTRELSRQNVRGKKRVILPRAPRRRKRDDLFVRPVEIDRLSSVLDESKTSFHYDAKTTEKVRFDTEAIEMKDRDGGGGSRANAWRIRRQQSSDSSLNSSPRKKTEKIRIKEALDILDVYRSRYRIRSGVEVADIPIISTTNLTLKRISGSTDDDDDTITQEIQSVQNQSHVPYLSRSITVSGDRSLAIDKRNYHEKSVQQTTEPKMRTFRGLKRDTAQRLTKGPMKVVNLSESVPTMTYDATKEMNEMFHPTSKDVQVLSSRITDHFTPLLEQQQQQQITDSSHLEDSRVSSTTGDAEIIASLFASDHSSSPMSSQNKISLTPLILSLPLSPPVVTTISRTTIHASPFNRAEIWVSRLPEMPNVSDADYESQV</sequence>
<dbReference type="GO" id="GO:0030424">
    <property type="term" value="C:axon"/>
    <property type="evidence" value="ECO:0007669"/>
    <property type="project" value="TreeGrafter"/>
</dbReference>
<feature type="domain" description="Cation channel complex component UNC80 N-terminal" evidence="2">
    <location>
        <begin position="27"/>
        <end position="113"/>
    </location>
</feature>
<dbReference type="EMBL" id="CAJOBC010001152">
    <property type="protein sequence ID" value="CAF3659506.1"/>
    <property type="molecule type" value="Genomic_DNA"/>
</dbReference>
<feature type="compositionally biased region" description="Polar residues" evidence="1">
    <location>
        <begin position="482"/>
        <end position="491"/>
    </location>
</feature>
<dbReference type="PANTHER" id="PTHR31781">
    <property type="entry name" value="UNC80"/>
    <property type="match status" value="1"/>
</dbReference>
<feature type="domain" description="Protein UNC80 central region" evidence="3">
    <location>
        <begin position="1250"/>
        <end position="1497"/>
    </location>
</feature>
<feature type="domain" description="Cation channel complex component UNC80 N-terminal" evidence="2">
    <location>
        <begin position="191"/>
        <end position="296"/>
    </location>
</feature>
<feature type="compositionally biased region" description="Polar residues" evidence="1">
    <location>
        <begin position="2698"/>
        <end position="2710"/>
    </location>
</feature>
<feature type="domain" description="Protein UNC80 central region" evidence="3">
    <location>
        <begin position="1556"/>
        <end position="2061"/>
    </location>
</feature>
<feature type="region of interest" description="Disordered" evidence="1">
    <location>
        <begin position="915"/>
        <end position="939"/>
    </location>
</feature>
<dbReference type="InterPro" id="IPR031542">
    <property type="entry name" value="UNC80_N"/>
</dbReference>
<keyword evidence="7" id="KW-1185">Reference proteome</keyword>
<organism evidence="5 7">
    <name type="scientific">Didymodactylos carnosus</name>
    <dbReference type="NCBI Taxonomy" id="1234261"/>
    <lineage>
        <taxon>Eukaryota</taxon>
        <taxon>Metazoa</taxon>
        <taxon>Spiralia</taxon>
        <taxon>Gnathifera</taxon>
        <taxon>Rotifera</taxon>
        <taxon>Eurotatoria</taxon>
        <taxon>Bdelloidea</taxon>
        <taxon>Philodinida</taxon>
        <taxon>Philodinidae</taxon>
        <taxon>Didymodactylos</taxon>
    </lineage>
</organism>
<dbReference type="GO" id="GO:0055080">
    <property type="term" value="P:monoatomic cation homeostasis"/>
    <property type="evidence" value="ECO:0007669"/>
    <property type="project" value="TreeGrafter"/>
</dbReference>
<dbReference type="Pfam" id="PF20262">
    <property type="entry name" value="UNC80_C"/>
    <property type="match status" value="1"/>
</dbReference>
<feature type="region of interest" description="Disordered" evidence="1">
    <location>
        <begin position="3248"/>
        <end position="3283"/>
    </location>
</feature>
<dbReference type="OrthoDB" id="5584001at2759"/>
<evidence type="ECO:0000256" key="1">
    <source>
        <dbReference type="SAM" id="MobiDB-lite"/>
    </source>
</evidence>
<dbReference type="Pfam" id="PF15778">
    <property type="entry name" value="UNC80_N"/>
    <property type="match status" value="2"/>
</dbReference>
<feature type="compositionally biased region" description="Low complexity" evidence="1">
    <location>
        <begin position="1463"/>
        <end position="1473"/>
    </location>
</feature>
<feature type="domain" description="Protein UNC80 C-terminal" evidence="4">
    <location>
        <begin position="2073"/>
        <end position="3173"/>
    </location>
</feature>
<feature type="region of interest" description="Disordered" evidence="1">
    <location>
        <begin position="1647"/>
        <end position="1670"/>
    </location>
</feature>